<evidence type="ECO:0000256" key="5">
    <source>
        <dbReference type="ARBA" id="ARBA00023004"/>
    </source>
</evidence>
<dbReference type="Pfam" id="PF04324">
    <property type="entry name" value="Fer2_BFD"/>
    <property type="match status" value="1"/>
</dbReference>
<evidence type="ECO:0000313" key="10">
    <source>
        <dbReference type="EMBL" id="MFG6447023.1"/>
    </source>
</evidence>
<keyword evidence="6" id="KW-0411">Iron-sulfur</keyword>
<sequence length="90" mass="9393">MIVCLCHRVSDRDIHRYVQQGGASFEDLQEETRLASSCGACGDCAQEVFAQTLSACQGGSVGFAQSWLGATGAAPRPSGAWPVVAIHPAV</sequence>
<keyword evidence="4" id="KW-0249">Electron transport</keyword>
<dbReference type="PANTHER" id="PTHR37424">
    <property type="entry name" value="BACTERIOFERRITIN-ASSOCIATED FERREDOXIN"/>
    <property type="match status" value="1"/>
</dbReference>
<keyword evidence="11" id="KW-1185">Reference proteome</keyword>
<evidence type="ECO:0000313" key="11">
    <source>
        <dbReference type="Proteomes" id="UP001606099"/>
    </source>
</evidence>
<evidence type="ECO:0000256" key="8">
    <source>
        <dbReference type="ARBA" id="ARBA00046332"/>
    </source>
</evidence>
<dbReference type="Proteomes" id="UP001606099">
    <property type="component" value="Unassembled WGS sequence"/>
</dbReference>
<dbReference type="Gene3D" id="1.10.10.1100">
    <property type="entry name" value="BFD-like [2Fe-2S]-binding domain"/>
    <property type="match status" value="1"/>
</dbReference>
<evidence type="ECO:0000256" key="4">
    <source>
        <dbReference type="ARBA" id="ARBA00022982"/>
    </source>
</evidence>
<feature type="domain" description="BFD-like [2Fe-2S]-binding" evidence="9">
    <location>
        <begin position="2"/>
        <end position="50"/>
    </location>
</feature>
<evidence type="ECO:0000256" key="1">
    <source>
        <dbReference type="ARBA" id="ARBA00022448"/>
    </source>
</evidence>
<dbReference type="InterPro" id="IPR041854">
    <property type="entry name" value="BFD-like_2Fe2S-bd_dom_sf"/>
</dbReference>
<evidence type="ECO:0000256" key="7">
    <source>
        <dbReference type="ARBA" id="ARBA00039386"/>
    </source>
</evidence>
<accession>A0ABW7FRT5</accession>
<organism evidence="10 11">
    <name type="scientific">Roseateles rivi</name>
    <dbReference type="NCBI Taxonomy" id="3299028"/>
    <lineage>
        <taxon>Bacteria</taxon>
        <taxon>Pseudomonadati</taxon>
        <taxon>Pseudomonadota</taxon>
        <taxon>Betaproteobacteria</taxon>
        <taxon>Burkholderiales</taxon>
        <taxon>Sphaerotilaceae</taxon>
        <taxon>Roseateles</taxon>
    </lineage>
</organism>
<dbReference type="InterPro" id="IPR052371">
    <property type="entry name" value="BFD-associated_ferredoxin"/>
</dbReference>
<evidence type="ECO:0000259" key="9">
    <source>
        <dbReference type="Pfam" id="PF04324"/>
    </source>
</evidence>
<evidence type="ECO:0000256" key="6">
    <source>
        <dbReference type="ARBA" id="ARBA00023014"/>
    </source>
</evidence>
<evidence type="ECO:0000256" key="2">
    <source>
        <dbReference type="ARBA" id="ARBA00022714"/>
    </source>
</evidence>
<dbReference type="InterPro" id="IPR007419">
    <property type="entry name" value="BFD-like_2Fe2S-bd_dom"/>
</dbReference>
<dbReference type="PANTHER" id="PTHR37424:SF1">
    <property type="entry name" value="BACTERIOFERRITIN-ASSOCIATED FERREDOXIN"/>
    <property type="match status" value="1"/>
</dbReference>
<proteinExistence type="inferred from homology"/>
<keyword evidence="3" id="KW-0479">Metal-binding</keyword>
<name>A0ABW7FRT5_9BURK</name>
<keyword evidence="1" id="KW-0813">Transport</keyword>
<reference evidence="10 11" key="1">
    <citation type="submission" date="2024-08" db="EMBL/GenBank/DDBJ databases">
        <authorList>
            <person name="Lu H."/>
        </authorList>
    </citation>
    <scope>NUCLEOTIDE SEQUENCE [LARGE SCALE GENOMIC DNA]</scope>
    <source>
        <strain evidence="10 11">BYS180W</strain>
    </source>
</reference>
<protein>
    <recommendedName>
        <fullName evidence="7">Bacterioferritin-associated ferredoxin</fullName>
    </recommendedName>
</protein>
<comment type="caution">
    <text evidence="10">The sequence shown here is derived from an EMBL/GenBank/DDBJ whole genome shotgun (WGS) entry which is preliminary data.</text>
</comment>
<comment type="similarity">
    <text evidence="8">Belongs to the Bfd family.</text>
</comment>
<dbReference type="EMBL" id="JBIGHZ010000001">
    <property type="protein sequence ID" value="MFG6447023.1"/>
    <property type="molecule type" value="Genomic_DNA"/>
</dbReference>
<gene>
    <name evidence="10" type="ORF">ACG0Z6_02065</name>
</gene>
<dbReference type="RefSeq" id="WP_394458802.1">
    <property type="nucleotide sequence ID" value="NZ_JBIGHZ010000001.1"/>
</dbReference>
<keyword evidence="2" id="KW-0001">2Fe-2S</keyword>
<evidence type="ECO:0000256" key="3">
    <source>
        <dbReference type="ARBA" id="ARBA00022723"/>
    </source>
</evidence>
<keyword evidence="5" id="KW-0408">Iron</keyword>